<gene>
    <name evidence="10" type="ORF">ALC62_04436</name>
</gene>
<keyword evidence="7" id="KW-0238">DNA-binding</keyword>
<organism evidence="10 11">
    <name type="scientific">Cyphomyrmex costatus</name>
    <dbReference type="NCBI Taxonomy" id="456900"/>
    <lineage>
        <taxon>Eukaryota</taxon>
        <taxon>Metazoa</taxon>
        <taxon>Ecdysozoa</taxon>
        <taxon>Arthropoda</taxon>
        <taxon>Hexapoda</taxon>
        <taxon>Insecta</taxon>
        <taxon>Pterygota</taxon>
        <taxon>Neoptera</taxon>
        <taxon>Endopterygota</taxon>
        <taxon>Hymenoptera</taxon>
        <taxon>Apocrita</taxon>
        <taxon>Aculeata</taxon>
        <taxon>Formicoidea</taxon>
        <taxon>Formicidae</taxon>
        <taxon>Myrmicinae</taxon>
        <taxon>Cyphomyrmex</taxon>
    </lineage>
</organism>
<dbReference type="STRING" id="456900.A0A151IKA8"/>
<accession>A0A151IKA8</accession>
<dbReference type="InterPro" id="IPR004211">
    <property type="entry name" value="Endonuclease_7"/>
</dbReference>
<evidence type="ECO:0000256" key="4">
    <source>
        <dbReference type="ARBA" id="ARBA00022695"/>
    </source>
</evidence>
<keyword evidence="4" id="KW-0548">Nucleotidyltransferase</keyword>
<evidence type="ECO:0000256" key="6">
    <source>
        <dbReference type="ARBA" id="ARBA00022932"/>
    </source>
</evidence>
<dbReference type="GO" id="GO:0000166">
    <property type="term" value="F:nucleotide binding"/>
    <property type="evidence" value="ECO:0007669"/>
    <property type="project" value="InterPro"/>
</dbReference>
<dbReference type="EC" id="2.7.7.7" evidence="2"/>
<evidence type="ECO:0000256" key="7">
    <source>
        <dbReference type="ARBA" id="ARBA00023125"/>
    </source>
</evidence>
<keyword evidence="11" id="KW-1185">Reference proteome</keyword>
<evidence type="ECO:0000256" key="1">
    <source>
        <dbReference type="ARBA" id="ARBA00005755"/>
    </source>
</evidence>
<evidence type="ECO:0000313" key="11">
    <source>
        <dbReference type="Proteomes" id="UP000078542"/>
    </source>
</evidence>
<evidence type="ECO:0000256" key="5">
    <source>
        <dbReference type="ARBA" id="ARBA00022705"/>
    </source>
</evidence>
<protein>
    <recommendedName>
        <fullName evidence="2">DNA-directed DNA polymerase</fullName>
        <ecNumber evidence="2">2.7.7.7</ecNumber>
    </recommendedName>
</protein>
<dbReference type="InterPro" id="IPR044925">
    <property type="entry name" value="His-Me_finger_sf"/>
</dbReference>
<dbReference type="EMBL" id="KQ977236">
    <property type="protein sequence ID" value="KYN04689.1"/>
    <property type="molecule type" value="Genomic_DNA"/>
</dbReference>
<dbReference type="Gene3D" id="3.30.420.10">
    <property type="entry name" value="Ribonuclease H-like superfamily/Ribonuclease H"/>
    <property type="match status" value="1"/>
</dbReference>
<dbReference type="Pfam" id="PF02945">
    <property type="entry name" value="Endonuclease_7"/>
    <property type="match status" value="1"/>
</dbReference>
<keyword evidence="3" id="KW-0808">Transferase</keyword>
<dbReference type="InterPro" id="IPR004868">
    <property type="entry name" value="DNA-dir_DNA_pol_B_mt/vir"/>
</dbReference>
<dbReference type="InterPro" id="IPR036397">
    <property type="entry name" value="RNaseH_sf"/>
</dbReference>
<dbReference type="GO" id="GO:0003887">
    <property type="term" value="F:DNA-directed DNA polymerase activity"/>
    <property type="evidence" value="ECO:0007669"/>
    <property type="project" value="UniProtKB-KW"/>
</dbReference>
<dbReference type="Proteomes" id="UP000078542">
    <property type="component" value="Unassembled WGS sequence"/>
</dbReference>
<keyword evidence="5" id="KW-0235">DNA replication</keyword>
<evidence type="ECO:0000256" key="2">
    <source>
        <dbReference type="ARBA" id="ARBA00012417"/>
    </source>
</evidence>
<dbReference type="SUPFAM" id="SSF54060">
    <property type="entry name" value="His-Me finger endonucleases"/>
    <property type="match status" value="1"/>
</dbReference>
<evidence type="ECO:0000259" key="9">
    <source>
        <dbReference type="Pfam" id="PF03175"/>
    </source>
</evidence>
<dbReference type="InterPro" id="IPR012337">
    <property type="entry name" value="RNaseH-like_sf"/>
</dbReference>
<evidence type="ECO:0000313" key="10">
    <source>
        <dbReference type="EMBL" id="KYN04689.1"/>
    </source>
</evidence>
<dbReference type="SUPFAM" id="SSF53098">
    <property type="entry name" value="Ribonuclease H-like"/>
    <property type="match status" value="1"/>
</dbReference>
<dbReference type="Pfam" id="PF03175">
    <property type="entry name" value="DNA_pol_B_2"/>
    <property type="match status" value="1"/>
</dbReference>
<name>A0A151IKA8_9HYME</name>
<evidence type="ECO:0000256" key="3">
    <source>
        <dbReference type="ARBA" id="ARBA00022679"/>
    </source>
</evidence>
<evidence type="ECO:0000256" key="8">
    <source>
        <dbReference type="ARBA" id="ARBA00049244"/>
    </source>
</evidence>
<proteinExistence type="inferred from homology"/>
<dbReference type="AlphaFoldDB" id="A0A151IKA8"/>
<dbReference type="GO" id="GO:0006260">
    <property type="term" value="P:DNA replication"/>
    <property type="evidence" value="ECO:0007669"/>
    <property type="project" value="UniProtKB-KW"/>
</dbReference>
<reference evidence="10 11" key="1">
    <citation type="submission" date="2016-03" db="EMBL/GenBank/DDBJ databases">
        <title>Cyphomyrmex costatus WGS genome.</title>
        <authorList>
            <person name="Nygaard S."/>
            <person name="Hu H."/>
            <person name="Boomsma J."/>
            <person name="Zhang G."/>
        </authorList>
    </citation>
    <scope>NUCLEOTIDE SEQUENCE [LARGE SCALE GENOMIC DNA]</scope>
    <source>
        <strain evidence="10">MS0001</strain>
        <tissue evidence="10">Whole body</tissue>
    </source>
</reference>
<dbReference type="PANTHER" id="PTHR31511">
    <property type="entry name" value="PROTEIN CBG23764"/>
    <property type="match status" value="1"/>
</dbReference>
<sequence length="401" mass="46556">MDKASSTYTYQHDNVFSIGYFVYCSYGNLLSGYRFHRDKDCISWFAGELKNLAHEVKSILSANVVMDFTRDDWRKFNSATHCHICEKPFMKNDKRVRDHCHLTGRYRGPAHSNCNLNYKDSRCIPVVFHNLSGYDAHFIIKEIATAYDGNIVLLPITKQKYISFTKHVDDTKDENDEKNICVTLRFIDSYRFLASSLDKLASFLNKDKLRVLRREFSHLSDENFNLLTRIAYKFLEIGIAVGSMSHVEIAISDTRGNRIILPHATWTAFVEKRADIERLVQSTTPSSSLMIQDLVMELVKIRDVNTVKLSLCDKCTYMKPSTVLFILEQCVDHAYFNLCQYTNSVNDKFKYFVTYLRQNCIVNKFEAVNALRKVYDKNSNIECELIMYALGDIVYHAQHDE</sequence>
<keyword evidence="6" id="KW-0239">DNA-directed DNA polymerase</keyword>
<feature type="domain" description="DNA-directed DNA polymerase family B mitochondria/virus" evidence="9">
    <location>
        <begin position="124"/>
        <end position="206"/>
    </location>
</feature>
<dbReference type="PANTHER" id="PTHR31511:SF12">
    <property type="entry name" value="RHO TERMINATION FACTOR N-TERMINAL DOMAIN-CONTAINING PROTEIN"/>
    <property type="match status" value="1"/>
</dbReference>
<comment type="similarity">
    <text evidence="1">Belongs to the DNA polymerase type-B family.</text>
</comment>
<comment type="catalytic activity">
    <reaction evidence="8">
        <text>DNA(n) + a 2'-deoxyribonucleoside 5'-triphosphate = DNA(n+1) + diphosphate</text>
        <dbReference type="Rhea" id="RHEA:22508"/>
        <dbReference type="Rhea" id="RHEA-COMP:17339"/>
        <dbReference type="Rhea" id="RHEA-COMP:17340"/>
        <dbReference type="ChEBI" id="CHEBI:33019"/>
        <dbReference type="ChEBI" id="CHEBI:61560"/>
        <dbReference type="ChEBI" id="CHEBI:173112"/>
        <dbReference type="EC" id="2.7.7.7"/>
    </reaction>
</comment>
<dbReference type="GO" id="GO:0003677">
    <property type="term" value="F:DNA binding"/>
    <property type="evidence" value="ECO:0007669"/>
    <property type="project" value="UniProtKB-KW"/>
</dbReference>